<dbReference type="GO" id="GO:0009675">
    <property type="term" value="F:high-affinity sulfate:proton symporter activity"/>
    <property type="evidence" value="ECO:0007669"/>
    <property type="project" value="TreeGrafter"/>
</dbReference>
<evidence type="ECO:0000256" key="6">
    <source>
        <dbReference type="ARBA" id="ARBA00022692"/>
    </source>
</evidence>
<evidence type="ECO:0000313" key="13">
    <source>
        <dbReference type="Proteomes" id="UP000612808"/>
    </source>
</evidence>
<comment type="subcellular location">
    <subcellularLocation>
        <location evidence="1">Membrane</location>
        <topology evidence="1">Multi-pass membrane protein</topology>
    </subcellularLocation>
</comment>
<name>A0A8J3J3G6_9ACTN</name>
<evidence type="ECO:0000256" key="10">
    <source>
        <dbReference type="SAM" id="MobiDB-lite"/>
    </source>
</evidence>
<evidence type="ECO:0000256" key="3">
    <source>
        <dbReference type="ARBA" id="ARBA00022475"/>
    </source>
</evidence>
<keyword evidence="6 11" id="KW-0812">Transmembrane</keyword>
<dbReference type="InterPro" id="IPR059112">
    <property type="entry name" value="CysZ/EI24"/>
</dbReference>
<dbReference type="GO" id="GO:0019344">
    <property type="term" value="P:cysteine biosynthetic process"/>
    <property type="evidence" value="ECO:0007669"/>
    <property type="project" value="TreeGrafter"/>
</dbReference>
<dbReference type="RefSeq" id="WP_203663291.1">
    <property type="nucleotide sequence ID" value="NZ_BAAAZM010000001.1"/>
</dbReference>
<evidence type="ECO:0000256" key="4">
    <source>
        <dbReference type="ARBA" id="ARBA00022519"/>
    </source>
</evidence>
<keyword evidence="9 11" id="KW-0472">Membrane</keyword>
<evidence type="ECO:0000256" key="5">
    <source>
        <dbReference type="ARBA" id="ARBA00022605"/>
    </source>
</evidence>
<dbReference type="GO" id="GO:0000103">
    <property type="term" value="P:sulfate assimilation"/>
    <property type="evidence" value="ECO:0007669"/>
    <property type="project" value="TreeGrafter"/>
</dbReference>
<feature type="transmembrane region" description="Helical" evidence="11">
    <location>
        <begin position="170"/>
        <end position="190"/>
    </location>
</feature>
<protein>
    <submittedName>
        <fullName evidence="12">Membrane protein</fullName>
    </submittedName>
</protein>
<dbReference type="Pfam" id="PF07264">
    <property type="entry name" value="EI24"/>
    <property type="match status" value="1"/>
</dbReference>
<evidence type="ECO:0000256" key="11">
    <source>
        <dbReference type="SAM" id="Phobius"/>
    </source>
</evidence>
<gene>
    <name evidence="12" type="ORF">Aru02nite_60200</name>
</gene>
<evidence type="ECO:0000256" key="1">
    <source>
        <dbReference type="ARBA" id="ARBA00004141"/>
    </source>
</evidence>
<sequence length="313" mass="32906">MNGAGQGLTAGRGAAPGVPGQVGVSAAPPDGNVLREFLDGIVLLLRGIGMWVRSPRLMALGALPALVSFALLAGAYVALIEWIDDVVGVLTPFADGWDEGWRTTAHVVVGTAVLAGGLLCAVLLFTALTLAIGDPCYEAISRRVEQRYGGVPGEVEVPWYRSLGRSVRDALRLVIASVVTGVLLFAAGFLPFVGQTVVPVIGAVIGGWYLAVELTGVPFERRGMYLRARRRLLRRRRPLVLGFGVAVFVLFLVPLGAVLVTPAAVAGAALLSRRVLGQPTRDTDVPPGAAPRTVTPARTYGEVPRGDGNIPHR</sequence>
<feature type="region of interest" description="Disordered" evidence="10">
    <location>
        <begin position="279"/>
        <end position="313"/>
    </location>
</feature>
<organism evidence="12 13">
    <name type="scientific">Actinocatenispora rupis</name>
    <dbReference type="NCBI Taxonomy" id="519421"/>
    <lineage>
        <taxon>Bacteria</taxon>
        <taxon>Bacillati</taxon>
        <taxon>Actinomycetota</taxon>
        <taxon>Actinomycetes</taxon>
        <taxon>Micromonosporales</taxon>
        <taxon>Micromonosporaceae</taxon>
        <taxon>Actinocatenispora</taxon>
    </lineage>
</organism>
<dbReference type="GO" id="GO:0005886">
    <property type="term" value="C:plasma membrane"/>
    <property type="evidence" value="ECO:0007669"/>
    <property type="project" value="TreeGrafter"/>
</dbReference>
<keyword evidence="3" id="KW-1003">Cell membrane</keyword>
<evidence type="ECO:0000256" key="9">
    <source>
        <dbReference type="ARBA" id="ARBA00023136"/>
    </source>
</evidence>
<reference evidence="12" key="1">
    <citation type="submission" date="2021-01" db="EMBL/GenBank/DDBJ databases">
        <title>Whole genome shotgun sequence of Actinocatenispora rupis NBRC 107355.</title>
        <authorList>
            <person name="Komaki H."/>
            <person name="Tamura T."/>
        </authorList>
    </citation>
    <scope>NUCLEOTIDE SEQUENCE</scope>
    <source>
        <strain evidence="12">NBRC 107355</strain>
    </source>
</reference>
<feature type="transmembrane region" description="Helical" evidence="11">
    <location>
        <begin position="57"/>
        <end position="83"/>
    </location>
</feature>
<keyword evidence="8" id="KW-0764">Sulfate transport</keyword>
<feature type="transmembrane region" description="Helical" evidence="11">
    <location>
        <begin position="239"/>
        <end position="271"/>
    </location>
</feature>
<dbReference type="InterPro" id="IPR050480">
    <property type="entry name" value="CysZ-like"/>
</dbReference>
<evidence type="ECO:0000256" key="7">
    <source>
        <dbReference type="ARBA" id="ARBA00022989"/>
    </source>
</evidence>
<comment type="caution">
    <text evidence="12">The sequence shown here is derived from an EMBL/GenBank/DDBJ whole genome shotgun (WGS) entry which is preliminary data.</text>
</comment>
<feature type="transmembrane region" description="Helical" evidence="11">
    <location>
        <begin position="196"/>
        <end position="219"/>
    </location>
</feature>
<evidence type="ECO:0000256" key="8">
    <source>
        <dbReference type="ARBA" id="ARBA00023032"/>
    </source>
</evidence>
<dbReference type="AlphaFoldDB" id="A0A8J3J3G6"/>
<dbReference type="PANTHER" id="PTHR37468:SF1">
    <property type="entry name" value="SULFATE TRANSPORTER CYSZ"/>
    <property type="match status" value="1"/>
</dbReference>
<proteinExistence type="predicted"/>
<keyword evidence="4" id="KW-0997">Cell inner membrane</keyword>
<keyword evidence="2" id="KW-0813">Transport</keyword>
<keyword evidence="5" id="KW-0028">Amino-acid biosynthesis</keyword>
<keyword evidence="7 11" id="KW-1133">Transmembrane helix</keyword>
<evidence type="ECO:0000256" key="2">
    <source>
        <dbReference type="ARBA" id="ARBA00022448"/>
    </source>
</evidence>
<accession>A0A8J3J3G6</accession>
<dbReference type="Proteomes" id="UP000612808">
    <property type="component" value="Unassembled WGS sequence"/>
</dbReference>
<dbReference type="EMBL" id="BOMB01000038">
    <property type="protein sequence ID" value="GID15131.1"/>
    <property type="molecule type" value="Genomic_DNA"/>
</dbReference>
<dbReference type="PANTHER" id="PTHR37468">
    <property type="entry name" value="SULFATE TRANSPORTER CYSZ"/>
    <property type="match status" value="1"/>
</dbReference>
<feature type="transmembrane region" description="Helical" evidence="11">
    <location>
        <begin position="103"/>
        <end position="133"/>
    </location>
</feature>
<evidence type="ECO:0000313" key="12">
    <source>
        <dbReference type="EMBL" id="GID15131.1"/>
    </source>
</evidence>
<keyword evidence="13" id="KW-1185">Reference proteome</keyword>